<name>A0A540KU42_MALBA</name>
<organism evidence="2 3">
    <name type="scientific">Malus baccata</name>
    <name type="common">Siberian crab apple</name>
    <name type="synonym">Pyrus baccata</name>
    <dbReference type="NCBI Taxonomy" id="106549"/>
    <lineage>
        <taxon>Eukaryota</taxon>
        <taxon>Viridiplantae</taxon>
        <taxon>Streptophyta</taxon>
        <taxon>Embryophyta</taxon>
        <taxon>Tracheophyta</taxon>
        <taxon>Spermatophyta</taxon>
        <taxon>Magnoliopsida</taxon>
        <taxon>eudicotyledons</taxon>
        <taxon>Gunneridae</taxon>
        <taxon>Pentapetalae</taxon>
        <taxon>rosids</taxon>
        <taxon>fabids</taxon>
        <taxon>Rosales</taxon>
        <taxon>Rosaceae</taxon>
        <taxon>Amygdaloideae</taxon>
        <taxon>Maleae</taxon>
        <taxon>Malus</taxon>
    </lineage>
</organism>
<accession>A0A540KU42</accession>
<keyword evidence="3" id="KW-1185">Reference proteome</keyword>
<dbReference type="Proteomes" id="UP000315295">
    <property type="component" value="Unassembled WGS sequence"/>
</dbReference>
<gene>
    <name evidence="2" type="ORF">C1H46_036721</name>
</gene>
<dbReference type="AlphaFoldDB" id="A0A540KU42"/>
<reference evidence="2 3" key="1">
    <citation type="journal article" date="2019" name="G3 (Bethesda)">
        <title>Sequencing of a Wild Apple (Malus baccata) Genome Unravels the Differences Between Cultivated and Wild Apple Species Regarding Disease Resistance and Cold Tolerance.</title>
        <authorList>
            <person name="Chen X."/>
        </authorList>
    </citation>
    <scope>NUCLEOTIDE SEQUENCE [LARGE SCALE GENOMIC DNA]</scope>
    <source>
        <strain evidence="3">cv. Shandingzi</strain>
        <tissue evidence="2">Leaves</tissue>
    </source>
</reference>
<comment type="caution">
    <text evidence="2">The sequence shown here is derived from an EMBL/GenBank/DDBJ whole genome shotgun (WGS) entry which is preliminary data.</text>
</comment>
<protein>
    <submittedName>
        <fullName evidence="2">Uncharacterized protein</fullName>
    </submittedName>
</protein>
<evidence type="ECO:0000313" key="3">
    <source>
        <dbReference type="Proteomes" id="UP000315295"/>
    </source>
</evidence>
<dbReference type="EMBL" id="VIEB01000945">
    <property type="protein sequence ID" value="TQD77736.1"/>
    <property type="molecule type" value="Genomic_DNA"/>
</dbReference>
<feature type="compositionally biased region" description="Basic residues" evidence="1">
    <location>
        <begin position="40"/>
        <end position="51"/>
    </location>
</feature>
<proteinExistence type="predicted"/>
<evidence type="ECO:0000313" key="2">
    <source>
        <dbReference type="EMBL" id="TQD77736.1"/>
    </source>
</evidence>
<feature type="region of interest" description="Disordered" evidence="1">
    <location>
        <begin position="20"/>
        <end position="51"/>
    </location>
</feature>
<sequence length="51" mass="5217">MGHGRSSFLLPLLPSSVSQLGGRKGDGVGTGIDNGGCRATGKKKGRGAKYW</sequence>
<evidence type="ECO:0000256" key="1">
    <source>
        <dbReference type="SAM" id="MobiDB-lite"/>
    </source>
</evidence>